<protein>
    <recommendedName>
        <fullName evidence="3">TPM domain-containing protein</fullName>
    </recommendedName>
</protein>
<evidence type="ECO:0000256" key="2">
    <source>
        <dbReference type="SAM" id="SignalP"/>
    </source>
</evidence>
<dbReference type="Proteomes" id="UP000197783">
    <property type="component" value="Unassembled WGS sequence"/>
</dbReference>
<keyword evidence="5" id="KW-1185">Reference proteome</keyword>
<evidence type="ECO:0000313" key="5">
    <source>
        <dbReference type="Proteomes" id="UP000197783"/>
    </source>
</evidence>
<gene>
    <name evidence="4" type="ORF">SPMU_30150</name>
</gene>
<dbReference type="AlphaFoldDB" id="A0A245ZEH9"/>
<evidence type="ECO:0000256" key="1">
    <source>
        <dbReference type="SAM" id="Phobius"/>
    </source>
</evidence>
<dbReference type="Pfam" id="PF04536">
    <property type="entry name" value="TPM_phosphatase"/>
    <property type="match status" value="1"/>
</dbReference>
<proteinExistence type="predicted"/>
<feature type="chain" id="PRO_5013212998" description="TPM domain-containing protein" evidence="2">
    <location>
        <begin position="27"/>
        <end position="289"/>
    </location>
</feature>
<evidence type="ECO:0000259" key="3">
    <source>
        <dbReference type="Pfam" id="PF04536"/>
    </source>
</evidence>
<name>A0A245ZEH9_9SPHN</name>
<dbReference type="PANTHER" id="PTHR30373:SF2">
    <property type="entry name" value="UPF0603 PROTEIN YGCG"/>
    <property type="match status" value="1"/>
</dbReference>
<keyword evidence="1" id="KW-0812">Transmembrane</keyword>
<keyword evidence="2" id="KW-0732">Signal</keyword>
<dbReference type="EMBL" id="NBBJ01000006">
    <property type="protein sequence ID" value="OWK28161.1"/>
    <property type="molecule type" value="Genomic_DNA"/>
</dbReference>
<comment type="caution">
    <text evidence="4">The sequence shown here is derived from an EMBL/GenBank/DDBJ whole genome shotgun (WGS) entry which is preliminary data.</text>
</comment>
<feature type="domain" description="TPM" evidence="3">
    <location>
        <begin position="36"/>
        <end position="159"/>
    </location>
</feature>
<organism evidence="4 5">
    <name type="scientific">Sphingomonas mucosissima</name>
    <dbReference type="NCBI Taxonomy" id="370959"/>
    <lineage>
        <taxon>Bacteria</taxon>
        <taxon>Pseudomonadati</taxon>
        <taxon>Pseudomonadota</taxon>
        <taxon>Alphaproteobacteria</taxon>
        <taxon>Sphingomonadales</taxon>
        <taxon>Sphingomonadaceae</taxon>
        <taxon>Sphingomonas</taxon>
    </lineage>
</organism>
<dbReference type="Gene3D" id="3.10.310.50">
    <property type="match status" value="1"/>
</dbReference>
<sequence>MWAWAIALPVALLLLLALFTPAPASAQTFPKFTGFVVDAADILPPQVEAQLTQKLDAMQRDTKRQLIVATVPSLQDYPIEEYGYKLGRAWGVGLADVNNGAILLVAPNERKVRVEVGYGLEPILTDALSSVIINQVILPRFKAGDMPGGVVAGADALEAQLRASPEEAQARLDAAIKQFDATRAGPRRSGGGFPLGLVFWGMVALFVLLSLGRRGGARGQRYRGGGGSGIGSVVLWNIAANVASAALNSRNGGGGDWGGGSGGGGGWGGGGFGGGGGGSFGGGGASGSW</sequence>
<reference evidence="4 5" key="1">
    <citation type="submission" date="2017-03" db="EMBL/GenBank/DDBJ databases">
        <title>Genome sequence of Sphingomonas mucosissima DSM 17494.</title>
        <authorList>
            <person name="Poehlein A."/>
            <person name="Wuebbeler J.H."/>
            <person name="Steinbuechel A."/>
            <person name="Daniel R."/>
        </authorList>
    </citation>
    <scope>NUCLEOTIDE SEQUENCE [LARGE SCALE GENOMIC DNA]</scope>
    <source>
        <strain evidence="4 5">DSM 17494</strain>
    </source>
</reference>
<feature type="signal peptide" evidence="2">
    <location>
        <begin position="1"/>
        <end position="26"/>
    </location>
</feature>
<dbReference type="InterPro" id="IPR007621">
    <property type="entry name" value="TPM_dom"/>
</dbReference>
<accession>A0A245ZEH9</accession>
<keyword evidence="1" id="KW-1133">Transmembrane helix</keyword>
<evidence type="ECO:0000313" key="4">
    <source>
        <dbReference type="EMBL" id="OWK28161.1"/>
    </source>
</evidence>
<dbReference type="PANTHER" id="PTHR30373">
    <property type="entry name" value="UPF0603 PROTEIN YGCG"/>
    <property type="match status" value="1"/>
</dbReference>
<keyword evidence="1" id="KW-0472">Membrane</keyword>
<feature type="transmembrane region" description="Helical" evidence="1">
    <location>
        <begin position="192"/>
        <end position="211"/>
    </location>
</feature>